<dbReference type="NCBIfam" id="TIGR04408">
    <property type="entry name" value="LptG_lptG"/>
    <property type="match status" value="1"/>
</dbReference>
<evidence type="ECO:0000256" key="3">
    <source>
        <dbReference type="ARBA" id="ARBA00022692"/>
    </source>
</evidence>
<accession>A0ABW2IGX8</accession>
<feature type="transmembrane region" description="Helical" evidence="6">
    <location>
        <begin position="103"/>
        <end position="122"/>
    </location>
</feature>
<organism evidence="7 8">
    <name type="scientific">Hirschia litorea</name>
    <dbReference type="NCBI Taxonomy" id="1199156"/>
    <lineage>
        <taxon>Bacteria</taxon>
        <taxon>Pseudomonadati</taxon>
        <taxon>Pseudomonadota</taxon>
        <taxon>Alphaproteobacteria</taxon>
        <taxon>Hyphomonadales</taxon>
        <taxon>Hyphomonadaceae</taxon>
        <taxon>Hirschia</taxon>
    </lineage>
</organism>
<keyword evidence="8" id="KW-1185">Reference proteome</keyword>
<evidence type="ECO:0000256" key="1">
    <source>
        <dbReference type="ARBA" id="ARBA00004651"/>
    </source>
</evidence>
<evidence type="ECO:0000313" key="8">
    <source>
        <dbReference type="Proteomes" id="UP001596492"/>
    </source>
</evidence>
<sequence length="369" mass="40254">MVIAGRIQRYIFMQSLGGLAMTLGIILGAILLVDMVEQLRTVGARAELSLLGAFQLTILKAPQLILETMPFAILVGSMLAFSKLNRSSELSAIRASGISAWRFLGPVFALAAMLGILSMTVLDPLSTYSNAKYEFEREYLLSDTGGIKEENVKLKNVWLRQGSDGNQSVVHGNIAENDNQSLVDVEIFIFDRDGDEFEYQRRIDAKRATLRPGFWQLEDVTEYSSSNEPIKQDYLALTTTLDPGTILNRYTDAKSVSFWKLPQLIQEARRAGLDDEQYVLKLHTLLAMPALLGAMALIGAVVCLRLRRSGGVTQLLSAGIGAGFLLFFVNQVSKGLASSGATPPEAAAWAPALIALFSVLSIIAFVEDG</sequence>
<keyword evidence="3 6" id="KW-0812">Transmembrane</keyword>
<dbReference type="RefSeq" id="WP_382164893.1">
    <property type="nucleotide sequence ID" value="NZ_JBHTBR010000002.1"/>
</dbReference>
<evidence type="ECO:0000256" key="5">
    <source>
        <dbReference type="ARBA" id="ARBA00023136"/>
    </source>
</evidence>
<evidence type="ECO:0000256" key="2">
    <source>
        <dbReference type="ARBA" id="ARBA00022475"/>
    </source>
</evidence>
<keyword evidence="4 6" id="KW-1133">Transmembrane helix</keyword>
<name>A0ABW2IGX8_9PROT</name>
<comment type="caution">
    <text evidence="7">The sequence shown here is derived from an EMBL/GenBank/DDBJ whole genome shotgun (WGS) entry which is preliminary data.</text>
</comment>
<gene>
    <name evidence="7" type="primary">lptG</name>
    <name evidence="7" type="ORF">ACFQS8_01105</name>
</gene>
<dbReference type="InterPro" id="IPR030923">
    <property type="entry name" value="LptG"/>
</dbReference>
<proteinExistence type="predicted"/>
<evidence type="ECO:0000256" key="4">
    <source>
        <dbReference type="ARBA" id="ARBA00022989"/>
    </source>
</evidence>
<keyword evidence="2" id="KW-1003">Cell membrane</keyword>
<feature type="transmembrane region" description="Helical" evidence="6">
    <location>
        <begin position="311"/>
        <end position="329"/>
    </location>
</feature>
<dbReference type="Pfam" id="PF03739">
    <property type="entry name" value="LptF_LptG"/>
    <property type="match status" value="1"/>
</dbReference>
<feature type="transmembrane region" description="Helical" evidence="6">
    <location>
        <begin position="349"/>
        <end position="366"/>
    </location>
</feature>
<feature type="transmembrane region" description="Helical" evidence="6">
    <location>
        <begin position="282"/>
        <end position="304"/>
    </location>
</feature>
<evidence type="ECO:0000313" key="7">
    <source>
        <dbReference type="EMBL" id="MFC7290201.1"/>
    </source>
</evidence>
<dbReference type="PANTHER" id="PTHR33529">
    <property type="entry name" value="SLR0882 PROTEIN-RELATED"/>
    <property type="match status" value="1"/>
</dbReference>
<keyword evidence="5 6" id="KW-0472">Membrane</keyword>
<dbReference type="PANTHER" id="PTHR33529:SF2">
    <property type="entry name" value="LIPOPOLYSACCHARIDE EXPORT SYSTEM PERMEASE PROTEIN LPTG"/>
    <property type="match status" value="1"/>
</dbReference>
<feature type="transmembrane region" description="Helical" evidence="6">
    <location>
        <begin position="12"/>
        <end position="33"/>
    </location>
</feature>
<evidence type="ECO:0000256" key="6">
    <source>
        <dbReference type="SAM" id="Phobius"/>
    </source>
</evidence>
<comment type="subcellular location">
    <subcellularLocation>
        <location evidence="1">Cell membrane</location>
        <topology evidence="1">Multi-pass membrane protein</topology>
    </subcellularLocation>
</comment>
<dbReference type="EMBL" id="JBHTBR010000002">
    <property type="protein sequence ID" value="MFC7290201.1"/>
    <property type="molecule type" value="Genomic_DNA"/>
</dbReference>
<dbReference type="InterPro" id="IPR005495">
    <property type="entry name" value="LptG/LptF_permease"/>
</dbReference>
<dbReference type="Proteomes" id="UP001596492">
    <property type="component" value="Unassembled WGS sequence"/>
</dbReference>
<reference evidence="8" key="1">
    <citation type="journal article" date="2019" name="Int. J. Syst. Evol. Microbiol.">
        <title>The Global Catalogue of Microorganisms (GCM) 10K type strain sequencing project: providing services to taxonomists for standard genome sequencing and annotation.</title>
        <authorList>
            <consortium name="The Broad Institute Genomics Platform"/>
            <consortium name="The Broad Institute Genome Sequencing Center for Infectious Disease"/>
            <person name="Wu L."/>
            <person name="Ma J."/>
        </authorList>
    </citation>
    <scope>NUCLEOTIDE SEQUENCE [LARGE SCALE GENOMIC DNA]</scope>
    <source>
        <strain evidence="8">CCUG 51308</strain>
    </source>
</reference>
<protein>
    <submittedName>
        <fullName evidence="7">LPS export ABC transporter permease LptG</fullName>
    </submittedName>
</protein>